<evidence type="ECO:0000313" key="1">
    <source>
        <dbReference type="EMBL" id="EDR97385.1"/>
    </source>
</evidence>
<dbReference type="Proteomes" id="UP000004935">
    <property type="component" value="Unassembled WGS sequence"/>
</dbReference>
<accession>B0MEJ7</accession>
<evidence type="ECO:0000313" key="2">
    <source>
        <dbReference type="Proteomes" id="UP000004935"/>
    </source>
</evidence>
<gene>
    <name evidence="1" type="ORF">ANACAC_01992</name>
</gene>
<reference evidence="1" key="1">
    <citation type="submission" date="2007-11" db="EMBL/GenBank/DDBJ databases">
        <authorList>
            <person name="Fulton L."/>
            <person name="Clifton S."/>
            <person name="Fulton B."/>
            <person name="Xu J."/>
            <person name="Minx P."/>
            <person name="Pepin K.H."/>
            <person name="Johnson M."/>
            <person name="Thiruvilangam P."/>
            <person name="Bhonagiri V."/>
            <person name="Nash W.E."/>
            <person name="Mardis E.R."/>
            <person name="Wilson R.K."/>
        </authorList>
    </citation>
    <scope>NUCLEOTIDE SEQUENCE [LARGE SCALE GENOMIC DNA]</scope>
    <source>
        <strain evidence="1">DSM 14662</strain>
    </source>
</reference>
<dbReference type="EMBL" id="ABAX03000013">
    <property type="protein sequence ID" value="EDR97385.1"/>
    <property type="molecule type" value="Genomic_DNA"/>
</dbReference>
<proteinExistence type="predicted"/>
<comment type="caution">
    <text evidence="1">The sequence shown here is derived from an EMBL/GenBank/DDBJ whole genome shotgun (WGS) entry which is preliminary data.</text>
</comment>
<name>B0MEJ7_ANACD</name>
<protein>
    <submittedName>
        <fullName evidence="1">Uncharacterized protein</fullName>
    </submittedName>
</protein>
<keyword evidence="2" id="KW-1185">Reference proteome</keyword>
<sequence>MKLLRQLKNRKIRIKRCLLRLKEACQTSLFLCRQRKSNMIKLL</sequence>
<organism evidence="1 2">
    <name type="scientific">Anaerostipes caccae (strain DSM 14662 / CCUG 47493 / JCM 13470 / NCIMB 13811 / L1-92)</name>
    <dbReference type="NCBI Taxonomy" id="411490"/>
    <lineage>
        <taxon>Bacteria</taxon>
        <taxon>Bacillati</taxon>
        <taxon>Bacillota</taxon>
        <taxon>Clostridia</taxon>
        <taxon>Lachnospirales</taxon>
        <taxon>Lachnospiraceae</taxon>
        <taxon>Anaerostipes</taxon>
    </lineage>
</organism>
<reference evidence="1" key="2">
    <citation type="submission" date="2013-11" db="EMBL/GenBank/DDBJ databases">
        <title>Draft genome sequence of Anaerostipes caccae (DSM 14662).</title>
        <authorList>
            <person name="Sudarsanam P."/>
            <person name="Ley R."/>
            <person name="Guruge J."/>
            <person name="Turnbaugh P.J."/>
            <person name="Mahowald M."/>
            <person name="Liep D."/>
            <person name="Gordon J."/>
        </authorList>
    </citation>
    <scope>NUCLEOTIDE SEQUENCE</scope>
    <source>
        <strain evidence="1">DSM 14662</strain>
    </source>
</reference>
<dbReference type="AlphaFoldDB" id="B0MEJ7"/>
<dbReference type="HOGENOM" id="CLU_3228766_0_0_9"/>